<comment type="caution">
    <text evidence="1">The sequence shown here is derived from an EMBL/GenBank/DDBJ whole genome shotgun (WGS) entry which is preliminary data.</text>
</comment>
<evidence type="ECO:0000313" key="1">
    <source>
        <dbReference type="EMBL" id="MDI3406211.1"/>
    </source>
</evidence>
<gene>
    <name evidence="1" type="ORF">QIS96_20640</name>
</gene>
<dbReference type="Proteomes" id="UP001223978">
    <property type="component" value="Unassembled WGS sequence"/>
</dbReference>
<proteinExistence type="predicted"/>
<evidence type="ECO:0000313" key="2">
    <source>
        <dbReference type="Proteomes" id="UP001223978"/>
    </source>
</evidence>
<name>A0ABT6SG04_9ACTN</name>
<sequence length="224" mass="25172">MIESAQRIADAQERPELAFCNRRRVLEDDGFYVIVIQWSPQTPPVASWPRRCAGVVRRSSDGPMKGSPLMASANSPLATAHRRPRVEYRQFLLADEESLPEFPSWKGSDRIVIQGDRGVLFRTAANDFYPDVSLEVWPDEPPRAEGSWEALEEAVINSQTGRVELREWDHSPCGGPAELGASGRFHLRAYCRGRAEAAARSVDEMHFEGVEEWLLQLWAEVPGA</sequence>
<keyword evidence="2" id="KW-1185">Reference proteome</keyword>
<accession>A0ABT6SG04</accession>
<reference evidence="1 2" key="1">
    <citation type="submission" date="2023-05" db="EMBL/GenBank/DDBJ databases">
        <title>Draft genome sequence of Streptomyces sp. B-S-A6 isolated from a cave soil in Thailand.</title>
        <authorList>
            <person name="Chamroensaksri N."/>
            <person name="Muangham S."/>
        </authorList>
    </citation>
    <scope>NUCLEOTIDE SEQUENCE [LARGE SCALE GENOMIC DNA]</scope>
    <source>
        <strain evidence="1 2">B-S-A6</strain>
    </source>
</reference>
<dbReference type="RefSeq" id="WP_282544139.1">
    <property type="nucleotide sequence ID" value="NZ_JASCIQ010000021.1"/>
</dbReference>
<organism evidence="1 2">
    <name type="scientific">Streptomyces cavernicola</name>
    <dbReference type="NCBI Taxonomy" id="3043613"/>
    <lineage>
        <taxon>Bacteria</taxon>
        <taxon>Bacillati</taxon>
        <taxon>Actinomycetota</taxon>
        <taxon>Actinomycetes</taxon>
        <taxon>Kitasatosporales</taxon>
        <taxon>Streptomycetaceae</taxon>
        <taxon>Streptomyces</taxon>
    </lineage>
</organism>
<protein>
    <submittedName>
        <fullName evidence="1">Uncharacterized protein</fullName>
    </submittedName>
</protein>
<dbReference type="EMBL" id="JASCIQ010000021">
    <property type="protein sequence ID" value="MDI3406211.1"/>
    <property type="molecule type" value="Genomic_DNA"/>
</dbReference>